<proteinExistence type="predicted"/>
<evidence type="ECO:0000313" key="2">
    <source>
        <dbReference type="EMBL" id="GJM92037.1"/>
    </source>
</evidence>
<keyword evidence="3" id="KW-1185">Reference proteome</keyword>
<feature type="compositionally biased region" description="Polar residues" evidence="1">
    <location>
        <begin position="242"/>
        <end position="251"/>
    </location>
</feature>
<comment type="caution">
    <text evidence="2">The sequence shown here is derived from an EMBL/GenBank/DDBJ whole genome shotgun (WGS) entry which is preliminary data.</text>
</comment>
<evidence type="ECO:0000313" key="3">
    <source>
        <dbReference type="Proteomes" id="UP001054889"/>
    </source>
</evidence>
<reference evidence="2" key="1">
    <citation type="journal article" date="2018" name="DNA Res.">
        <title>Multiple hybrid de novo genome assembly of finger millet, an orphan allotetraploid crop.</title>
        <authorList>
            <person name="Hatakeyama M."/>
            <person name="Aluri S."/>
            <person name="Balachadran M.T."/>
            <person name="Sivarajan S.R."/>
            <person name="Patrignani A."/>
            <person name="Gruter S."/>
            <person name="Poveda L."/>
            <person name="Shimizu-Inatsugi R."/>
            <person name="Baeten J."/>
            <person name="Francoijs K.J."/>
            <person name="Nataraja K.N."/>
            <person name="Reddy Y.A.N."/>
            <person name="Phadnis S."/>
            <person name="Ravikumar R.L."/>
            <person name="Schlapbach R."/>
            <person name="Sreeman S.M."/>
            <person name="Shimizu K.K."/>
        </authorList>
    </citation>
    <scope>NUCLEOTIDE SEQUENCE</scope>
</reference>
<feature type="region of interest" description="Disordered" evidence="1">
    <location>
        <begin position="139"/>
        <end position="164"/>
    </location>
</feature>
<name>A0AAV5C2Q6_ELECO</name>
<reference evidence="2" key="2">
    <citation type="submission" date="2021-12" db="EMBL/GenBank/DDBJ databases">
        <title>Resequencing data analysis of finger millet.</title>
        <authorList>
            <person name="Hatakeyama M."/>
            <person name="Aluri S."/>
            <person name="Balachadran M.T."/>
            <person name="Sivarajan S.R."/>
            <person name="Poveda L."/>
            <person name="Shimizu-Inatsugi R."/>
            <person name="Schlapbach R."/>
            <person name="Sreeman S.M."/>
            <person name="Shimizu K.K."/>
        </authorList>
    </citation>
    <scope>NUCLEOTIDE SEQUENCE</scope>
</reference>
<gene>
    <name evidence="2" type="primary">ga08464</name>
    <name evidence="2" type="ORF">PR202_ga08464</name>
</gene>
<feature type="compositionally biased region" description="Low complexity" evidence="1">
    <location>
        <begin position="194"/>
        <end position="215"/>
    </location>
</feature>
<feature type="region of interest" description="Disordered" evidence="1">
    <location>
        <begin position="183"/>
        <end position="215"/>
    </location>
</feature>
<feature type="compositionally biased region" description="Low complexity" evidence="1">
    <location>
        <begin position="326"/>
        <end position="335"/>
    </location>
</feature>
<feature type="compositionally biased region" description="Low complexity" evidence="1">
    <location>
        <begin position="12"/>
        <end position="26"/>
    </location>
</feature>
<dbReference type="PANTHER" id="PTHR35132">
    <property type="entry name" value="SERINE/ARGININE REPETITIVE MATRIX-LIKE PROTEIN"/>
    <property type="match status" value="1"/>
</dbReference>
<dbReference type="Proteomes" id="UP001054889">
    <property type="component" value="Unassembled WGS sequence"/>
</dbReference>
<dbReference type="PANTHER" id="PTHR35132:SF2">
    <property type="entry name" value="OS01G0922100 PROTEIN"/>
    <property type="match status" value="1"/>
</dbReference>
<sequence>MADAVEALPPLESRSGVESGRSSPSPTASPEFEFWMVGKNPSSFQSPALLTADELFSGGVVLPLHTLQAAPSPTDGDAGDANEAAAEEVPDSAGLGAPAAEAVETESEATKQPLAESNITPTPDLPAVTFKWKDIFKANNNNNGGSGGEAKEQRKKAERRVSSVSGNAELININIWPFSRSRSAGHGSGGGGAAVSSSLSIKSKPNPNTNVSNNVSSGVVVANNNAGVATAPAGSGRKASSAPCSRSNSRGDSGPEPGVITTTTAAAIPDPAAVEAAPVPGGPTSMLRRLVPGRNNAGGGGGSSGIRVGRPSAVWQLRRNKLLQQTAAEQQKQAASSRGFKKKAPPALAAAEQAASGRDDKNASEKQQAAASVSVGCRSNAEGGVEEGGPNPPQDLFGLRTFFSKKVY</sequence>
<feature type="compositionally biased region" description="Low complexity" evidence="1">
    <location>
        <begin position="257"/>
        <end position="284"/>
    </location>
</feature>
<evidence type="ECO:0000256" key="1">
    <source>
        <dbReference type="SAM" id="MobiDB-lite"/>
    </source>
</evidence>
<accession>A0AAV5C2Q6</accession>
<feature type="compositionally biased region" description="Low complexity" evidence="1">
    <location>
        <begin position="345"/>
        <end position="355"/>
    </location>
</feature>
<protein>
    <submittedName>
        <fullName evidence="2">Uncharacterized protein</fullName>
    </submittedName>
</protein>
<feature type="region of interest" description="Disordered" evidence="1">
    <location>
        <begin position="326"/>
        <end position="397"/>
    </location>
</feature>
<feature type="region of interest" description="Disordered" evidence="1">
    <location>
        <begin position="229"/>
        <end position="308"/>
    </location>
</feature>
<dbReference type="EMBL" id="BQKI01000004">
    <property type="protein sequence ID" value="GJM92037.1"/>
    <property type="molecule type" value="Genomic_DNA"/>
</dbReference>
<dbReference type="AlphaFoldDB" id="A0AAV5C2Q6"/>
<feature type="region of interest" description="Disordered" evidence="1">
    <location>
        <begin position="67"/>
        <end position="123"/>
    </location>
</feature>
<organism evidence="2 3">
    <name type="scientific">Eleusine coracana subsp. coracana</name>
    <dbReference type="NCBI Taxonomy" id="191504"/>
    <lineage>
        <taxon>Eukaryota</taxon>
        <taxon>Viridiplantae</taxon>
        <taxon>Streptophyta</taxon>
        <taxon>Embryophyta</taxon>
        <taxon>Tracheophyta</taxon>
        <taxon>Spermatophyta</taxon>
        <taxon>Magnoliopsida</taxon>
        <taxon>Liliopsida</taxon>
        <taxon>Poales</taxon>
        <taxon>Poaceae</taxon>
        <taxon>PACMAD clade</taxon>
        <taxon>Chloridoideae</taxon>
        <taxon>Cynodonteae</taxon>
        <taxon>Eleusininae</taxon>
        <taxon>Eleusine</taxon>
    </lineage>
</organism>
<feature type="compositionally biased region" description="Acidic residues" evidence="1">
    <location>
        <begin position="77"/>
        <end position="90"/>
    </location>
</feature>
<feature type="region of interest" description="Disordered" evidence="1">
    <location>
        <begin position="1"/>
        <end position="32"/>
    </location>
</feature>